<name>A0A8B6EZW4_MYTGA</name>
<evidence type="ECO:0000256" key="3">
    <source>
        <dbReference type="ARBA" id="ARBA00022692"/>
    </source>
</evidence>
<dbReference type="AlphaFoldDB" id="A0A8B6EZW4"/>
<gene>
    <name evidence="11" type="ORF">MGAL_10B062698</name>
</gene>
<evidence type="ECO:0000256" key="6">
    <source>
        <dbReference type="ARBA" id="ARBA00022989"/>
    </source>
</evidence>
<organism evidence="11 12">
    <name type="scientific">Mytilus galloprovincialis</name>
    <name type="common">Mediterranean mussel</name>
    <dbReference type="NCBI Taxonomy" id="29158"/>
    <lineage>
        <taxon>Eukaryota</taxon>
        <taxon>Metazoa</taxon>
        <taxon>Spiralia</taxon>
        <taxon>Lophotrochozoa</taxon>
        <taxon>Mollusca</taxon>
        <taxon>Bivalvia</taxon>
        <taxon>Autobranchia</taxon>
        <taxon>Pteriomorphia</taxon>
        <taxon>Mytilida</taxon>
        <taxon>Mytiloidea</taxon>
        <taxon>Mytilidae</taxon>
        <taxon>Mytilinae</taxon>
        <taxon>Mytilus</taxon>
    </lineage>
</organism>
<dbReference type="OrthoDB" id="6108952at2759"/>
<keyword evidence="4" id="KW-0732">Signal</keyword>
<accession>A0A8B6EZW4</accession>
<comment type="caution">
    <text evidence="11">The sequence shown here is derived from an EMBL/GenBank/DDBJ whole genome shotgun (WGS) entry which is preliminary data.</text>
</comment>
<dbReference type="Gene3D" id="3.80.10.10">
    <property type="entry name" value="Ribonuclease Inhibitor"/>
    <property type="match status" value="1"/>
</dbReference>
<feature type="transmembrane region" description="Helical" evidence="9">
    <location>
        <begin position="6"/>
        <end position="27"/>
    </location>
</feature>
<dbReference type="Proteomes" id="UP000596742">
    <property type="component" value="Unassembled WGS sequence"/>
</dbReference>
<evidence type="ECO:0000256" key="5">
    <source>
        <dbReference type="ARBA" id="ARBA00022889"/>
    </source>
</evidence>
<dbReference type="GO" id="GO:0016020">
    <property type="term" value="C:membrane"/>
    <property type="evidence" value="ECO:0007669"/>
    <property type="project" value="UniProtKB-SubCell"/>
</dbReference>
<keyword evidence="5" id="KW-0130">Cell adhesion</keyword>
<keyword evidence="3 9" id="KW-0812">Transmembrane</keyword>
<keyword evidence="7 9" id="KW-0472">Membrane</keyword>
<evidence type="ECO:0000313" key="12">
    <source>
        <dbReference type="Proteomes" id="UP000596742"/>
    </source>
</evidence>
<dbReference type="EMBL" id="UYJE01005879">
    <property type="protein sequence ID" value="VDI41299.1"/>
    <property type="molecule type" value="Genomic_DNA"/>
</dbReference>
<dbReference type="InterPro" id="IPR052313">
    <property type="entry name" value="GPIb-IX-V_Complex"/>
</dbReference>
<dbReference type="InterPro" id="IPR000372">
    <property type="entry name" value="LRRNT"/>
</dbReference>
<evidence type="ECO:0000259" key="10">
    <source>
        <dbReference type="SMART" id="SM00013"/>
    </source>
</evidence>
<proteinExistence type="predicted"/>
<dbReference type="PANTHER" id="PTHR22650">
    <property type="entry name" value="GLYCOPROTEIN IB BETA"/>
    <property type="match status" value="1"/>
</dbReference>
<feature type="transmembrane region" description="Helical" evidence="9">
    <location>
        <begin position="34"/>
        <end position="53"/>
    </location>
</feature>
<dbReference type="SUPFAM" id="SSF52058">
    <property type="entry name" value="L domain-like"/>
    <property type="match status" value="1"/>
</dbReference>
<sequence>MEYTSSLLFFLFCKFCKCVHVAIFFHFQRCNMNIMSMDIILIFVFAVICAGLVKGTCPLTCSCVDDSSGSHVNCHSKYLRRIPTLPKDTYNLDLRYNNITEIDVQLCKEMPQLHTIYISFNLIIEIPVTTFAACEQLYY</sequence>
<comment type="subcellular location">
    <subcellularLocation>
        <location evidence="1">Membrane</location>
        <topology evidence="1">Single-pass type I membrane protein</topology>
    </subcellularLocation>
</comment>
<evidence type="ECO:0000313" key="11">
    <source>
        <dbReference type="EMBL" id="VDI41299.1"/>
    </source>
</evidence>
<evidence type="ECO:0000256" key="7">
    <source>
        <dbReference type="ARBA" id="ARBA00023136"/>
    </source>
</evidence>
<evidence type="ECO:0000256" key="2">
    <source>
        <dbReference type="ARBA" id="ARBA00022614"/>
    </source>
</evidence>
<keyword evidence="8" id="KW-1015">Disulfide bond</keyword>
<evidence type="ECO:0000256" key="9">
    <source>
        <dbReference type="SAM" id="Phobius"/>
    </source>
</evidence>
<dbReference type="PANTHER" id="PTHR22650:SF4">
    <property type="entry name" value="LEUCINE-RICH REPEAT AND TRANSMEMBRANE DOMAIN-CONTAINING PROTEIN 2-LIKE"/>
    <property type="match status" value="1"/>
</dbReference>
<evidence type="ECO:0000256" key="1">
    <source>
        <dbReference type="ARBA" id="ARBA00004479"/>
    </source>
</evidence>
<dbReference type="InterPro" id="IPR032675">
    <property type="entry name" value="LRR_dom_sf"/>
</dbReference>
<protein>
    <recommendedName>
        <fullName evidence="10">LRRNT domain-containing protein</fullName>
    </recommendedName>
</protein>
<dbReference type="SMART" id="SM00013">
    <property type="entry name" value="LRRNT"/>
    <property type="match status" value="1"/>
</dbReference>
<reference evidence="11" key="1">
    <citation type="submission" date="2018-11" db="EMBL/GenBank/DDBJ databases">
        <authorList>
            <person name="Alioto T."/>
            <person name="Alioto T."/>
        </authorList>
    </citation>
    <scope>NUCLEOTIDE SEQUENCE</scope>
</reference>
<feature type="domain" description="LRRNT" evidence="10">
    <location>
        <begin position="56"/>
        <end position="91"/>
    </location>
</feature>
<keyword evidence="6 9" id="KW-1133">Transmembrane helix</keyword>
<keyword evidence="12" id="KW-1185">Reference proteome</keyword>
<keyword evidence="2" id="KW-0433">Leucine-rich repeat</keyword>
<evidence type="ECO:0000256" key="4">
    <source>
        <dbReference type="ARBA" id="ARBA00022729"/>
    </source>
</evidence>
<feature type="non-terminal residue" evidence="11">
    <location>
        <position position="1"/>
    </location>
</feature>
<evidence type="ECO:0000256" key="8">
    <source>
        <dbReference type="ARBA" id="ARBA00023157"/>
    </source>
</evidence>